<evidence type="ECO:0000313" key="2">
    <source>
        <dbReference type="Proteomes" id="UP001148662"/>
    </source>
</evidence>
<gene>
    <name evidence="1" type="ORF">NM688_g3320</name>
</gene>
<dbReference type="Proteomes" id="UP001148662">
    <property type="component" value="Unassembled WGS sequence"/>
</dbReference>
<comment type="caution">
    <text evidence="1">The sequence shown here is derived from an EMBL/GenBank/DDBJ whole genome shotgun (WGS) entry which is preliminary data.</text>
</comment>
<evidence type="ECO:0000313" key="1">
    <source>
        <dbReference type="EMBL" id="KAJ3554015.1"/>
    </source>
</evidence>
<dbReference type="EMBL" id="JANHOG010000473">
    <property type="protein sequence ID" value="KAJ3554015.1"/>
    <property type="molecule type" value="Genomic_DNA"/>
</dbReference>
<reference evidence="1" key="1">
    <citation type="submission" date="2022-07" db="EMBL/GenBank/DDBJ databases">
        <title>Genome Sequence of Phlebia brevispora.</title>
        <authorList>
            <person name="Buettner E."/>
        </authorList>
    </citation>
    <scope>NUCLEOTIDE SEQUENCE</scope>
    <source>
        <strain evidence="1">MPL23</strain>
    </source>
</reference>
<name>A0ACC1T652_9APHY</name>
<accession>A0ACC1T652</accession>
<protein>
    <submittedName>
        <fullName evidence="1">Uncharacterized protein</fullName>
    </submittedName>
</protein>
<organism evidence="1 2">
    <name type="scientific">Phlebia brevispora</name>
    <dbReference type="NCBI Taxonomy" id="194682"/>
    <lineage>
        <taxon>Eukaryota</taxon>
        <taxon>Fungi</taxon>
        <taxon>Dikarya</taxon>
        <taxon>Basidiomycota</taxon>
        <taxon>Agaricomycotina</taxon>
        <taxon>Agaricomycetes</taxon>
        <taxon>Polyporales</taxon>
        <taxon>Meruliaceae</taxon>
        <taxon>Phlebia</taxon>
    </lineage>
</organism>
<keyword evidence="2" id="KW-1185">Reference proteome</keyword>
<sequence length="249" mass="27468">MMTEERTEVVKDYIPEYEEKRASDHTGQHTTAVAQAADMSCTIAKVVIGLQNLHQHTNAEIILICCCSSIDDSSRPFEFHTTDRIVTFVKEITKVGKNYVKQLLDLKKVTALLIMEKLAEISSGKLTKMSYQGFDKITDKFSIVIHNWPFDIFQAPSKYATKNEVQSLYDSWQSGDTWFRTLSTQEYDEWCKTHPGTGKLRAAALKNIGPQAAASNSASNNGQTVDAASQTLGASGTLTEASSAANTTV</sequence>
<proteinExistence type="predicted"/>